<dbReference type="Proteomes" id="UP000034012">
    <property type="component" value="Unassembled WGS sequence"/>
</dbReference>
<proteinExistence type="predicted"/>
<sequence length="54" mass="5870">MRGSSEAVYGLGFIGALIYFIQNAHTFGEGLLGILKAIVWPALVVYKLLGFLKL</sequence>
<dbReference type="EMBL" id="LCHK01000001">
    <property type="protein sequence ID" value="KKT33599.1"/>
    <property type="molecule type" value="Genomic_DNA"/>
</dbReference>
<gene>
    <name evidence="2" type="ORF">UW20_C0001G0110</name>
</gene>
<keyword evidence="1" id="KW-1133">Transmembrane helix</keyword>
<protein>
    <submittedName>
        <fullName evidence="2">Uncharacterized protein</fullName>
    </submittedName>
</protein>
<accession>A0A837IH23</accession>
<evidence type="ECO:0000313" key="2">
    <source>
        <dbReference type="EMBL" id="KKT33599.1"/>
    </source>
</evidence>
<comment type="caution">
    <text evidence="2">The sequence shown here is derived from an EMBL/GenBank/DDBJ whole genome shotgun (WGS) entry which is preliminary data.</text>
</comment>
<evidence type="ECO:0000256" key="1">
    <source>
        <dbReference type="SAM" id="Phobius"/>
    </source>
</evidence>
<evidence type="ECO:0000313" key="3">
    <source>
        <dbReference type="Proteomes" id="UP000034012"/>
    </source>
</evidence>
<organism evidence="2 3">
    <name type="scientific">Candidatus Woesebacteria bacterium GW2011_GWB1_44_11</name>
    <dbReference type="NCBI Taxonomy" id="1618579"/>
    <lineage>
        <taxon>Bacteria</taxon>
        <taxon>Candidatus Woeseibacteriota</taxon>
    </lineage>
</organism>
<feature type="transmembrane region" description="Helical" evidence="1">
    <location>
        <begin position="7"/>
        <end position="25"/>
    </location>
</feature>
<reference evidence="2 3" key="1">
    <citation type="journal article" date="2015" name="Nature">
        <title>rRNA introns, odd ribosomes, and small enigmatic genomes across a large radiation of phyla.</title>
        <authorList>
            <person name="Brown C.T."/>
            <person name="Hug L.A."/>
            <person name="Thomas B.C."/>
            <person name="Sharon I."/>
            <person name="Castelle C.J."/>
            <person name="Singh A."/>
            <person name="Wilkins M.J."/>
            <person name="Williams K.H."/>
            <person name="Banfield J.F."/>
        </authorList>
    </citation>
    <scope>NUCLEOTIDE SEQUENCE [LARGE SCALE GENOMIC DNA]</scope>
</reference>
<keyword evidence="1" id="KW-0812">Transmembrane</keyword>
<name>A0A837IH23_9BACT</name>
<keyword evidence="1" id="KW-0472">Membrane</keyword>
<feature type="transmembrane region" description="Helical" evidence="1">
    <location>
        <begin position="31"/>
        <end position="49"/>
    </location>
</feature>
<dbReference type="AlphaFoldDB" id="A0A837IH23"/>